<name>A0A9X4H3I4_9FIRM</name>
<dbReference type="PANTHER" id="PTHR12526">
    <property type="entry name" value="GLYCOSYLTRANSFERASE"/>
    <property type="match status" value="1"/>
</dbReference>
<dbReference type="InterPro" id="IPR001296">
    <property type="entry name" value="Glyco_trans_1"/>
</dbReference>
<dbReference type="Pfam" id="PF13439">
    <property type="entry name" value="Glyco_transf_4"/>
    <property type="match status" value="1"/>
</dbReference>
<keyword evidence="4" id="KW-1185">Reference proteome</keyword>
<dbReference type="CDD" id="cd03801">
    <property type="entry name" value="GT4_PimA-like"/>
    <property type="match status" value="1"/>
</dbReference>
<sequence>MLRVLHIISDTNIGGAGRHLLTFLEHFDRTKLAVYVLCPPASLLLEQCVAMGIKTYTSPYLAGDRSFGWRGLSGLIRELGVIARDCRIDIVHTHASFSGRLAAKAVRVPRIVYTKHRMDWGVSRGWFKKKVIAYLNRLTSHRVIAVSLAVKEDLLSDGVPEKKIALIYNGVDIEKLREQARPEKLKSIPCLGNSRVVGMVARLEPEKGHRYFLEASSMVLAKLENVFFIVVGTGSLADDLRETAKNLGISERVLFTGYQDDIAKFIAMMDVMVIPSLTEAFGISMIEGMCLGKPCVASAVGGLVEIAGQDGRVAFLVPPGNAEAIAEKVIFLLENPGFAGSMGSHAAEEVEIRFSAEKMAGEIASLYYEMMKCN</sequence>
<comment type="caution">
    <text evidence="3">The sequence shown here is derived from an EMBL/GenBank/DDBJ whole genome shotgun (WGS) entry which is preliminary data.</text>
</comment>
<feature type="domain" description="Glycosyltransferase subfamily 4-like N-terminal" evidence="2">
    <location>
        <begin position="13"/>
        <end position="174"/>
    </location>
</feature>
<dbReference type="RefSeq" id="WP_277442107.1">
    <property type="nucleotide sequence ID" value="NZ_JAKOAV010000001.1"/>
</dbReference>
<evidence type="ECO:0000313" key="4">
    <source>
        <dbReference type="Proteomes" id="UP001154312"/>
    </source>
</evidence>
<dbReference type="Gene3D" id="3.40.50.2000">
    <property type="entry name" value="Glycogen Phosphorylase B"/>
    <property type="match status" value="2"/>
</dbReference>
<dbReference type="Pfam" id="PF00534">
    <property type="entry name" value="Glycos_transf_1"/>
    <property type="match status" value="1"/>
</dbReference>
<protein>
    <submittedName>
        <fullName evidence="3">Glycosyltransferase family 4 protein</fullName>
    </submittedName>
</protein>
<dbReference type="InterPro" id="IPR028098">
    <property type="entry name" value="Glyco_trans_4-like_N"/>
</dbReference>
<evidence type="ECO:0000259" key="2">
    <source>
        <dbReference type="Pfam" id="PF13439"/>
    </source>
</evidence>
<organism evidence="3 4">
    <name type="scientific">Pelotomaculum isophthalicicum JI</name>
    <dbReference type="NCBI Taxonomy" id="947010"/>
    <lineage>
        <taxon>Bacteria</taxon>
        <taxon>Bacillati</taxon>
        <taxon>Bacillota</taxon>
        <taxon>Clostridia</taxon>
        <taxon>Eubacteriales</taxon>
        <taxon>Desulfotomaculaceae</taxon>
        <taxon>Pelotomaculum</taxon>
    </lineage>
</organism>
<accession>A0A9X4H3I4</accession>
<gene>
    <name evidence="3" type="ORF">L7E55_01065</name>
</gene>
<evidence type="ECO:0000313" key="3">
    <source>
        <dbReference type="EMBL" id="MDF9406962.1"/>
    </source>
</evidence>
<dbReference type="SUPFAM" id="SSF53756">
    <property type="entry name" value="UDP-Glycosyltransferase/glycogen phosphorylase"/>
    <property type="match status" value="1"/>
</dbReference>
<reference evidence="3" key="1">
    <citation type="submission" date="2022-02" db="EMBL/GenBank/DDBJ databases">
        <authorList>
            <person name="Leng L."/>
        </authorList>
    </citation>
    <scope>NUCLEOTIDE SEQUENCE</scope>
    <source>
        <strain evidence="3">JI</strain>
    </source>
</reference>
<dbReference type="EMBL" id="JAKOAV010000001">
    <property type="protein sequence ID" value="MDF9406962.1"/>
    <property type="molecule type" value="Genomic_DNA"/>
</dbReference>
<dbReference type="Proteomes" id="UP001154312">
    <property type="component" value="Unassembled WGS sequence"/>
</dbReference>
<dbReference type="PANTHER" id="PTHR12526:SF638">
    <property type="entry name" value="SPORE COAT PROTEIN SA"/>
    <property type="match status" value="1"/>
</dbReference>
<feature type="domain" description="Glycosyl transferase family 1" evidence="1">
    <location>
        <begin position="191"/>
        <end position="346"/>
    </location>
</feature>
<dbReference type="GO" id="GO:0016757">
    <property type="term" value="F:glycosyltransferase activity"/>
    <property type="evidence" value="ECO:0007669"/>
    <property type="project" value="InterPro"/>
</dbReference>
<proteinExistence type="predicted"/>
<evidence type="ECO:0000259" key="1">
    <source>
        <dbReference type="Pfam" id="PF00534"/>
    </source>
</evidence>
<dbReference type="AlphaFoldDB" id="A0A9X4H3I4"/>